<evidence type="ECO:0000313" key="1">
    <source>
        <dbReference type="EMBL" id="KAL0562994.1"/>
    </source>
</evidence>
<dbReference type="EMBL" id="JBAHYK010004097">
    <property type="protein sequence ID" value="KAL0562994.1"/>
    <property type="molecule type" value="Genomic_DNA"/>
</dbReference>
<comment type="caution">
    <text evidence="1">The sequence shown here is derived from an EMBL/GenBank/DDBJ whole genome shotgun (WGS) entry which is preliminary data.</text>
</comment>
<sequence length="197" mass="22036">MLNLLDNPASRTETFFRFACAQRHVLYLLARYEWVEKYRAQFEGVTREDPPVVNPTIVGAFAEQDANADNLYHAGIPVWYSRWLSEAPAVRVDRVEVLISDSITHAIPLRCGSGFLDCSDATPSHKVIYEGLAGKPERYLAMGNYLRSRCQHPSSFSNQELRSSTSVIHTIQTSSPSTIVPFGFYPAPTPASKKSKP</sequence>
<name>A0ABR3EJD5_9AGAR</name>
<protein>
    <submittedName>
        <fullName evidence="1">Uncharacterized protein</fullName>
    </submittedName>
</protein>
<feature type="non-terminal residue" evidence="1">
    <location>
        <position position="197"/>
    </location>
</feature>
<proteinExistence type="predicted"/>
<evidence type="ECO:0000313" key="2">
    <source>
        <dbReference type="Proteomes" id="UP001465976"/>
    </source>
</evidence>
<keyword evidence="2" id="KW-1185">Reference proteome</keyword>
<accession>A0ABR3EJD5</accession>
<organism evidence="1 2">
    <name type="scientific">Marasmius crinis-equi</name>
    <dbReference type="NCBI Taxonomy" id="585013"/>
    <lineage>
        <taxon>Eukaryota</taxon>
        <taxon>Fungi</taxon>
        <taxon>Dikarya</taxon>
        <taxon>Basidiomycota</taxon>
        <taxon>Agaricomycotina</taxon>
        <taxon>Agaricomycetes</taxon>
        <taxon>Agaricomycetidae</taxon>
        <taxon>Agaricales</taxon>
        <taxon>Marasmiineae</taxon>
        <taxon>Marasmiaceae</taxon>
        <taxon>Marasmius</taxon>
    </lineage>
</organism>
<dbReference type="Proteomes" id="UP001465976">
    <property type="component" value="Unassembled WGS sequence"/>
</dbReference>
<gene>
    <name evidence="1" type="ORF">V5O48_019085</name>
</gene>
<reference evidence="1 2" key="1">
    <citation type="submission" date="2024-02" db="EMBL/GenBank/DDBJ databases">
        <title>A draft genome for the cacao thread blight pathogen Marasmius crinis-equi.</title>
        <authorList>
            <person name="Cohen S.P."/>
            <person name="Baruah I.K."/>
            <person name="Amoako-Attah I."/>
            <person name="Bukari Y."/>
            <person name="Meinhardt L.W."/>
            <person name="Bailey B.A."/>
        </authorList>
    </citation>
    <scope>NUCLEOTIDE SEQUENCE [LARGE SCALE GENOMIC DNA]</scope>
    <source>
        <strain evidence="1 2">GH-76</strain>
    </source>
</reference>